<sequence length="562" mass="60288">MPTTLNQVASVSTSDGTTTSPASTTFTVGGTAGTNGTYGLLRFNTSSIPADAKPVVAYVELTVQAGVTPTAGLSAWAAEFGASLDNADYSRVWNNKARVPLKPITLPTIAVTAGQKIRVQIPTVYIGMGAGANSDILLLATNVGNPGAGSAVVFHGPTATNTADRPVLVVEYLSAAEADDPNVLSQYGRCLQMGESRKVLAFGIQSSRDRLVRPNRVFQVLNTSLDMNAQSLTSGASNRARTMPTAVAPGKAMPGGSFSTEVDPGYWLPFLLSMMEIYETTDLGLVANEKGGTTQTFRHRFRFTNECSYRRLTLYQQMGFQDEIYGNVAVGTVSVDFPENGFVTLNADVMATYAARYDPEGRGADSEYLLDPGLLTSHPFGTFTDRQISTTVNGQANSSDRVTSSGITITRGLEAVHGQNRKRHPSDIATGKPMIGFNMESYFSSDTLMRAYAGVSRQTSPYACENDVINLAVLVDLIGPLGPNVQRIRFNMPRVNFTVSTVNRQDNATIRITGNGQAVVDPTMNSGMEIEVLCEHPASFFDPAPQRLTVLPVDNQRLALIE</sequence>
<evidence type="ECO:0000256" key="1">
    <source>
        <dbReference type="SAM" id="MobiDB-lite"/>
    </source>
</evidence>
<proteinExistence type="predicted"/>
<feature type="compositionally biased region" description="Low complexity" evidence="1">
    <location>
        <begin position="12"/>
        <end position="24"/>
    </location>
</feature>
<reference evidence="2" key="1">
    <citation type="submission" date="2024-03" db="EMBL/GenBank/DDBJ databases">
        <authorList>
            <person name="Lin W."/>
            <person name="Li D."/>
            <person name="Tong Y."/>
        </authorList>
    </citation>
    <scope>NUCLEOTIDE SEQUENCE</scope>
</reference>
<name>A0AAX4QG86_9CAUD</name>
<feature type="compositionally biased region" description="Polar residues" evidence="1">
    <location>
        <begin position="1"/>
        <end position="11"/>
    </location>
</feature>
<dbReference type="EMBL" id="PP438412">
    <property type="protein sequence ID" value="XAI95517.1"/>
    <property type="molecule type" value="Genomic_DNA"/>
</dbReference>
<evidence type="ECO:0000313" key="2">
    <source>
        <dbReference type="EMBL" id="XAI95517.1"/>
    </source>
</evidence>
<evidence type="ECO:0000313" key="3">
    <source>
        <dbReference type="Proteomes" id="UP001459105"/>
    </source>
</evidence>
<feature type="region of interest" description="Disordered" evidence="1">
    <location>
        <begin position="1"/>
        <end position="24"/>
    </location>
</feature>
<protein>
    <submittedName>
        <fullName evidence="2">Uncharacterized protein</fullName>
    </submittedName>
</protein>
<dbReference type="Proteomes" id="UP001459105">
    <property type="component" value="Segment"/>
</dbReference>
<accession>A0AAX4QG86</accession>
<organism evidence="2 3">
    <name type="scientific">Microcystis phage Mvi-JY20</name>
    <dbReference type="NCBI Taxonomy" id="3128146"/>
    <lineage>
        <taxon>Viruses</taxon>
        <taxon>Duplodnaviria</taxon>
        <taxon>Heunggongvirae</taxon>
        <taxon>Uroviricota</taxon>
        <taxon>Caudoviricetes</taxon>
    </lineage>
</organism>